<organism evidence="1 2">
    <name type="scientific">Nocardia jiangsuensis</name>
    <dbReference type="NCBI Taxonomy" id="1691563"/>
    <lineage>
        <taxon>Bacteria</taxon>
        <taxon>Bacillati</taxon>
        <taxon>Actinomycetota</taxon>
        <taxon>Actinomycetes</taxon>
        <taxon>Mycobacteriales</taxon>
        <taxon>Nocardiaceae</taxon>
        <taxon>Nocardia</taxon>
    </lineage>
</organism>
<keyword evidence="2" id="KW-1185">Reference proteome</keyword>
<accession>A0ABV8E271</accession>
<sequence length="84" mass="9350">MMEIGVFGGASTALKLEETMVIDAGTQGFLHTQLSAAEQTLQSATATVRDIDHHHPHAELYRQNRMETVQQRSARIQYLRGNLA</sequence>
<dbReference type="RefSeq" id="WP_378615664.1">
    <property type="nucleotide sequence ID" value="NZ_JBHSAX010000022.1"/>
</dbReference>
<evidence type="ECO:0000313" key="2">
    <source>
        <dbReference type="Proteomes" id="UP001595696"/>
    </source>
</evidence>
<reference evidence="2" key="1">
    <citation type="journal article" date="2019" name="Int. J. Syst. Evol. Microbiol.">
        <title>The Global Catalogue of Microorganisms (GCM) 10K type strain sequencing project: providing services to taxonomists for standard genome sequencing and annotation.</title>
        <authorList>
            <consortium name="The Broad Institute Genomics Platform"/>
            <consortium name="The Broad Institute Genome Sequencing Center for Infectious Disease"/>
            <person name="Wu L."/>
            <person name="Ma J."/>
        </authorList>
    </citation>
    <scope>NUCLEOTIDE SEQUENCE [LARGE SCALE GENOMIC DNA]</scope>
    <source>
        <strain evidence="2">CGMCC 4.7330</strain>
    </source>
</reference>
<protein>
    <submittedName>
        <fullName evidence="1">Uncharacterized protein</fullName>
    </submittedName>
</protein>
<name>A0ABV8E271_9NOCA</name>
<evidence type="ECO:0000313" key="1">
    <source>
        <dbReference type="EMBL" id="MFC3965646.1"/>
    </source>
</evidence>
<proteinExistence type="predicted"/>
<gene>
    <name evidence="1" type="ORF">ACFO0B_26960</name>
</gene>
<comment type="caution">
    <text evidence="1">The sequence shown here is derived from an EMBL/GenBank/DDBJ whole genome shotgun (WGS) entry which is preliminary data.</text>
</comment>
<dbReference type="Proteomes" id="UP001595696">
    <property type="component" value="Unassembled WGS sequence"/>
</dbReference>
<dbReference type="EMBL" id="JBHSAX010000022">
    <property type="protein sequence ID" value="MFC3965646.1"/>
    <property type="molecule type" value="Genomic_DNA"/>
</dbReference>